<evidence type="ECO:0000256" key="4">
    <source>
        <dbReference type="ARBA" id="ARBA00022741"/>
    </source>
</evidence>
<protein>
    <recommendedName>
        <fullName evidence="10">Kinesin-like protein</fullName>
    </recommendedName>
</protein>
<dbReference type="InterPro" id="IPR001752">
    <property type="entry name" value="Kinesin_motor_dom"/>
</dbReference>
<dbReference type="PANTHER" id="PTHR47117">
    <property type="entry name" value="STAR-RELATED LIPID TRANSFER PROTEIN 9"/>
    <property type="match status" value="1"/>
</dbReference>
<comment type="subcellular location">
    <subcellularLocation>
        <location evidence="1">Cytoplasm</location>
        <location evidence="1">Cytoskeleton</location>
    </subcellularLocation>
</comment>
<evidence type="ECO:0000256" key="6">
    <source>
        <dbReference type="ARBA" id="ARBA00023054"/>
    </source>
</evidence>
<proteinExistence type="inferred from homology"/>
<feature type="binding site" evidence="9">
    <location>
        <begin position="180"/>
        <end position="187"/>
    </location>
    <ligand>
        <name>ATP</name>
        <dbReference type="ChEBI" id="CHEBI:30616"/>
    </ligand>
</feature>
<dbReference type="PANTHER" id="PTHR47117:SF5">
    <property type="entry name" value="KINESIN-LIKE PROTEIN KIF14"/>
    <property type="match status" value="1"/>
</dbReference>
<dbReference type="PROSITE" id="PS50067">
    <property type="entry name" value="KINESIN_MOTOR_2"/>
    <property type="match status" value="1"/>
</dbReference>
<dbReference type="EMBL" id="QDEB01031006">
    <property type="protein sequence ID" value="RZC39845.1"/>
    <property type="molecule type" value="Genomic_DNA"/>
</dbReference>
<evidence type="ECO:0000256" key="8">
    <source>
        <dbReference type="ARBA" id="ARBA00023212"/>
    </source>
</evidence>
<evidence type="ECO:0000256" key="9">
    <source>
        <dbReference type="PROSITE-ProRule" id="PRU00283"/>
    </source>
</evidence>
<dbReference type="Proteomes" id="UP000292052">
    <property type="component" value="Unassembled WGS sequence"/>
</dbReference>
<evidence type="ECO:0000313" key="14">
    <source>
        <dbReference type="EMBL" id="RZC39845.1"/>
    </source>
</evidence>
<keyword evidence="5 9" id="KW-0067">ATP-binding</keyword>
<feature type="region of interest" description="Disordered" evidence="12">
    <location>
        <begin position="1"/>
        <end position="56"/>
    </location>
</feature>
<evidence type="ECO:0000256" key="7">
    <source>
        <dbReference type="ARBA" id="ARBA00023175"/>
    </source>
</evidence>
<dbReference type="InterPro" id="IPR019821">
    <property type="entry name" value="Kinesin_motor_CS"/>
</dbReference>
<dbReference type="GO" id="GO:0007018">
    <property type="term" value="P:microtubule-based movement"/>
    <property type="evidence" value="ECO:0007669"/>
    <property type="project" value="InterPro"/>
</dbReference>
<evidence type="ECO:0000256" key="1">
    <source>
        <dbReference type="ARBA" id="ARBA00004245"/>
    </source>
</evidence>
<gene>
    <name evidence="14" type="ORF">BDFB_006232</name>
</gene>
<feature type="coiled-coil region" evidence="11">
    <location>
        <begin position="446"/>
        <end position="544"/>
    </location>
</feature>
<name>A0A482W4J2_ASBVE</name>
<organism evidence="14 15">
    <name type="scientific">Asbolus verrucosus</name>
    <name type="common">Desert ironclad beetle</name>
    <dbReference type="NCBI Taxonomy" id="1661398"/>
    <lineage>
        <taxon>Eukaryota</taxon>
        <taxon>Metazoa</taxon>
        <taxon>Ecdysozoa</taxon>
        <taxon>Arthropoda</taxon>
        <taxon>Hexapoda</taxon>
        <taxon>Insecta</taxon>
        <taxon>Pterygota</taxon>
        <taxon>Neoptera</taxon>
        <taxon>Endopterygota</taxon>
        <taxon>Coleoptera</taxon>
        <taxon>Polyphaga</taxon>
        <taxon>Cucujiformia</taxon>
        <taxon>Tenebrionidae</taxon>
        <taxon>Pimeliinae</taxon>
        <taxon>Asbolus</taxon>
    </lineage>
</organism>
<dbReference type="STRING" id="1661398.A0A482W4J2"/>
<keyword evidence="4 9" id="KW-0547">Nucleotide-binding</keyword>
<keyword evidence="6 11" id="KW-0175">Coiled coil</keyword>
<comment type="similarity">
    <text evidence="9 10">Belongs to the TRAFAC class myosin-kinesin ATPase superfamily. Kinesin family.</text>
</comment>
<feature type="domain" description="Kinesin motor" evidence="13">
    <location>
        <begin position="85"/>
        <end position="435"/>
    </location>
</feature>
<dbReference type="GO" id="GO:0005874">
    <property type="term" value="C:microtubule"/>
    <property type="evidence" value="ECO:0007669"/>
    <property type="project" value="UniProtKB-KW"/>
</dbReference>
<evidence type="ECO:0000256" key="11">
    <source>
        <dbReference type="SAM" id="Coils"/>
    </source>
</evidence>
<dbReference type="GO" id="GO:0005524">
    <property type="term" value="F:ATP binding"/>
    <property type="evidence" value="ECO:0007669"/>
    <property type="project" value="UniProtKB-UniRule"/>
</dbReference>
<dbReference type="PRINTS" id="PR00380">
    <property type="entry name" value="KINESINHEAVY"/>
</dbReference>
<evidence type="ECO:0000256" key="2">
    <source>
        <dbReference type="ARBA" id="ARBA00022490"/>
    </source>
</evidence>
<evidence type="ECO:0000256" key="3">
    <source>
        <dbReference type="ARBA" id="ARBA00022701"/>
    </source>
</evidence>
<accession>A0A482W4J2</accession>
<comment type="caution">
    <text evidence="14">The sequence shown here is derived from an EMBL/GenBank/DDBJ whole genome shotgun (WGS) entry which is preliminary data.</text>
</comment>
<dbReference type="InterPro" id="IPR027417">
    <property type="entry name" value="P-loop_NTPase"/>
</dbReference>
<dbReference type="PROSITE" id="PS00411">
    <property type="entry name" value="KINESIN_MOTOR_1"/>
    <property type="match status" value="1"/>
</dbReference>
<dbReference type="GO" id="GO:0003777">
    <property type="term" value="F:microtubule motor activity"/>
    <property type="evidence" value="ECO:0007669"/>
    <property type="project" value="InterPro"/>
</dbReference>
<keyword evidence="7 9" id="KW-0505">Motor protein</keyword>
<evidence type="ECO:0000259" key="13">
    <source>
        <dbReference type="PROSITE" id="PS50067"/>
    </source>
</evidence>
<dbReference type="InterPro" id="IPR036961">
    <property type="entry name" value="Kinesin_motor_dom_sf"/>
</dbReference>
<sequence length="708" mass="79845">MALPLPSTPKTHFVTPRRLRTFQTPNSTENSNQFPTPRTPHATPRLQRNAAPTSTPECFNTVTLETPNSALKRRSSKEKFDQISNLTVAVRIRPMNSKELACVGAADIVRVRNQELIIRSNPCGNSAMSLDHIFQYDHVFWSCDETKPLYSSQEDVFMTIGKPLLNSAFRGYNACLFAYGQTGSGKSFSMMGRNTCEVVDIDSEDFSGIIPRFCRDLFARIGKLGTNATATVEVSYFEIYNEKIHDLLATANAANKMPLKVREHPEWGPYVVDLSVHVVSSYKELRNWLILGNKNRATAATTMNENSSRSHSIFSIELCLTEDLNESDSSRRSKVSLVDLAGSERLSTSHNSEEKIRQGVSINKSLLTLGKVISSLADHKKNQFVPYRDSVLTWLLKESLGGNSLTCMLATITPANANLDETLATLRYACQARSIVNRARINENPHDRLIRELKSEVQRLKALKQDYERHSLLNSSFAPANDGNGEELEELRSKLVQAEEKLVQAEKNWKQRFIESTQLQLKELAESEQRREELESKMRVMKTVDTNVDLSLYKTNFLEELEDVLTEEANSPLTKHGSVDNIIRWCHQNSLQCTVTASAITIVDKANGRQTFLLLKDVKRTNNFENISQFINSLTWTDIRISKKMSKSEILTSINQIYQALNNLQPPDSDNHLNLLFARVNKSLQNFEAALLANLTKNSGQKTVSFNV</sequence>
<evidence type="ECO:0000256" key="12">
    <source>
        <dbReference type="SAM" id="MobiDB-lite"/>
    </source>
</evidence>
<dbReference type="SMART" id="SM00129">
    <property type="entry name" value="KISc"/>
    <property type="match status" value="1"/>
</dbReference>
<reference evidence="14 15" key="1">
    <citation type="submission" date="2017-03" db="EMBL/GenBank/DDBJ databases">
        <title>Genome of the blue death feigning beetle - Asbolus verrucosus.</title>
        <authorList>
            <person name="Rider S.D."/>
        </authorList>
    </citation>
    <scope>NUCLEOTIDE SEQUENCE [LARGE SCALE GENOMIC DNA]</scope>
    <source>
        <strain evidence="14">Butters</strain>
        <tissue evidence="14">Head and leg muscle</tissue>
    </source>
</reference>
<keyword evidence="2" id="KW-0963">Cytoplasm</keyword>
<dbReference type="AlphaFoldDB" id="A0A482W4J2"/>
<dbReference type="Gene3D" id="3.40.850.10">
    <property type="entry name" value="Kinesin motor domain"/>
    <property type="match status" value="1"/>
</dbReference>
<dbReference type="GO" id="GO:0008017">
    <property type="term" value="F:microtubule binding"/>
    <property type="evidence" value="ECO:0007669"/>
    <property type="project" value="InterPro"/>
</dbReference>
<dbReference type="SUPFAM" id="SSF52540">
    <property type="entry name" value="P-loop containing nucleoside triphosphate hydrolases"/>
    <property type="match status" value="1"/>
</dbReference>
<evidence type="ECO:0000256" key="10">
    <source>
        <dbReference type="RuleBase" id="RU000394"/>
    </source>
</evidence>
<feature type="compositionally biased region" description="Polar residues" evidence="12">
    <location>
        <begin position="21"/>
        <end position="36"/>
    </location>
</feature>
<dbReference type="OrthoDB" id="3176171at2759"/>
<keyword evidence="3 10" id="KW-0493">Microtubule</keyword>
<dbReference type="FunFam" id="3.40.850.10:FF:000042">
    <property type="entry name" value="Kinesin family member 14"/>
    <property type="match status" value="1"/>
</dbReference>
<keyword evidence="8" id="KW-0206">Cytoskeleton</keyword>
<evidence type="ECO:0000313" key="15">
    <source>
        <dbReference type="Proteomes" id="UP000292052"/>
    </source>
</evidence>
<dbReference type="Pfam" id="PF00225">
    <property type="entry name" value="Kinesin"/>
    <property type="match status" value="1"/>
</dbReference>
<keyword evidence="15" id="KW-1185">Reference proteome</keyword>
<evidence type="ECO:0000256" key="5">
    <source>
        <dbReference type="ARBA" id="ARBA00022840"/>
    </source>
</evidence>